<dbReference type="STRING" id="1121942.SAMN02745148_00188"/>
<protein>
    <recommendedName>
        <fullName evidence="4">Copper resistance protein D</fullName>
    </recommendedName>
</protein>
<dbReference type="OrthoDB" id="7356530at2"/>
<sequence>MTELALARVVHVVAVVLWIGGVAMVTTVLLPAVKRFKSPEEAVAFFERVEARFAWQSRITTLLAGASGFYMLHLLGWQRLWLPGYWWLHAMIAVWLLFTLMLFVFEPLFLHRWFNERAERAPQATFRLIHGLHWGLLTVSLITVAGAVAGSHGWFWW</sequence>
<keyword evidence="1" id="KW-1133">Transmembrane helix</keyword>
<name>A0A1M4SQ29_9GAMM</name>
<dbReference type="EMBL" id="FQUJ01000002">
    <property type="protein sequence ID" value="SHE34289.1"/>
    <property type="molecule type" value="Genomic_DNA"/>
</dbReference>
<keyword evidence="1" id="KW-0472">Membrane</keyword>
<evidence type="ECO:0000313" key="3">
    <source>
        <dbReference type="Proteomes" id="UP000184346"/>
    </source>
</evidence>
<feature type="transmembrane region" description="Helical" evidence="1">
    <location>
        <begin position="85"/>
        <end position="110"/>
    </location>
</feature>
<evidence type="ECO:0000256" key="1">
    <source>
        <dbReference type="SAM" id="Phobius"/>
    </source>
</evidence>
<proteinExistence type="predicted"/>
<keyword evidence="1" id="KW-0812">Transmembrane</keyword>
<dbReference type="RefSeq" id="WP_072818770.1">
    <property type="nucleotide sequence ID" value="NZ_FQUJ01000002.1"/>
</dbReference>
<feature type="transmembrane region" description="Helical" evidence="1">
    <location>
        <begin position="131"/>
        <end position="155"/>
    </location>
</feature>
<accession>A0A1M4SQ29</accession>
<organism evidence="2 3">
    <name type="scientific">Modicisalibacter ilicicola DSM 19980</name>
    <dbReference type="NCBI Taxonomy" id="1121942"/>
    <lineage>
        <taxon>Bacteria</taxon>
        <taxon>Pseudomonadati</taxon>
        <taxon>Pseudomonadota</taxon>
        <taxon>Gammaproteobacteria</taxon>
        <taxon>Oceanospirillales</taxon>
        <taxon>Halomonadaceae</taxon>
        <taxon>Modicisalibacter</taxon>
    </lineage>
</organism>
<gene>
    <name evidence="2" type="ORF">SAMN02745148_00188</name>
</gene>
<keyword evidence="3" id="KW-1185">Reference proteome</keyword>
<evidence type="ECO:0000313" key="2">
    <source>
        <dbReference type="EMBL" id="SHE34289.1"/>
    </source>
</evidence>
<reference evidence="2 3" key="1">
    <citation type="submission" date="2016-11" db="EMBL/GenBank/DDBJ databases">
        <authorList>
            <person name="Jaros S."/>
            <person name="Januszkiewicz K."/>
            <person name="Wedrychowicz H."/>
        </authorList>
    </citation>
    <scope>NUCLEOTIDE SEQUENCE [LARGE SCALE GENOMIC DNA]</scope>
    <source>
        <strain evidence="2 3">DSM 19980</strain>
    </source>
</reference>
<feature type="transmembrane region" description="Helical" evidence="1">
    <location>
        <begin position="12"/>
        <end position="33"/>
    </location>
</feature>
<dbReference type="AlphaFoldDB" id="A0A1M4SQ29"/>
<dbReference type="Proteomes" id="UP000184346">
    <property type="component" value="Unassembled WGS sequence"/>
</dbReference>
<evidence type="ECO:0008006" key="4">
    <source>
        <dbReference type="Google" id="ProtNLM"/>
    </source>
</evidence>
<feature type="transmembrane region" description="Helical" evidence="1">
    <location>
        <begin position="53"/>
        <end position="73"/>
    </location>
</feature>